<gene>
    <name evidence="2" type="ORF">MNBD_ACTINO02-68</name>
</gene>
<sequence length="130" mass="14226">MVALMLGWIEQKHVCVPGSVNVSSNWSPGRRVADPHRPSSAGTNVGAIAEDPPAADMIESENPPDQPGVGEAMAVVIVGDTRYEFVRNETEGYFNVCSNLLGGVRVFLYDVLYDIEVRPIVIEMWIPPED</sequence>
<reference evidence="2" key="1">
    <citation type="submission" date="2018-06" db="EMBL/GenBank/DDBJ databases">
        <authorList>
            <person name="Zhirakovskaya E."/>
        </authorList>
    </citation>
    <scope>NUCLEOTIDE SEQUENCE</scope>
</reference>
<protein>
    <submittedName>
        <fullName evidence="2">Uncharacterized protein</fullName>
    </submittedName>
</protein>
<dbReference type="EMBL" id="UOEK01000254">
    <property type="protein sequence ID" value="VAW03253.1"/>
    <property type="molecule type" value="Genomic_DNA"/>
</dbReference>
<feature type="region of interest" description="Disordered" evidence="1">
    <location>
        <begin position="27"/>
        <end position="69"/>
    </location>
</feature>
<organism evidence="2">
    <name type="scientific">hydrothermal vent metagenome</name>
    <dbReference type="NCBI Taxonomy" id="652676"/>
    <lineage>
        <taxon>unclassified sequences</taxon>
        <taxon>metagenomes</taxon>
        <taxon>ecological metagenomes</taxon>
    </lineage>
</organism>
<proteinExistence type="predicted"/>
<name>A0A3B0SGI2_9ZZZZ</name>
<evidence type="ECO:0000256" key="1">
    <source>
        <dbReference type="SAM" id="MobiDB-lite"/>
    </source>
</evidence>
<dbReference type="AlphaFoldDB" id="A0A3B0SGI2"/>
<accession>A0A3B0SGI2</accession>
<evidence type="ECO:0000313" key="2">
    <source>
        <dbReference type="EMBL" id="VAW03253.1"/>
    </source>
</evidence>